<dbReference type="PRINTS" id="PR00738">
    <property type="entry name" value="GLHYDRLASE20"/>
</dbReference>
<evidence type="ECO:0000313" key="8">
    <source>
        <dbReference type="EMBL" id="CAB4789545.1"/>
    </source>
</evidence>
<dbReference type="EC" id="3.2.1.52" evidence="3"/>
<protein>
    <recommendedName>
        <fullName evidence="3">beta-N-acetylhexosaminidase</fullName>
        <ecNumber evidence="3">3.2.1.52</ecNumber>
    </recommendedName>
</protein>
<dbReference type="SUPFAM" id="SSF51445">
    <property type="entry name" value="(Trans)glycosidases"/>
    <property type="match status" value="1"/>
</dbReference>
<evidence type="ECO:0000256" key="5">
    <source>
        <dbReference type="ARBA" id="ARBA00023295"/>
    </source>
</evidence>
<evidence type="ECO:0000256" key="4">
    <source>
        <dbReference type="ARBA" id="ARBA00022801"/>
    </source>
</evidence>
<dbReference type="GO" id="GO:0016020">
    <property type="term" value="C:membrane"/>
    <property type="evidence" value="ECO:0007669"/>
    <property type="project" value="TreeGrafter"/>
</dbReference>
<evidence type="ECO:0000259" key="6">
    <source>
        <dbReference type="Pfam" id="PF00728"/>
    </source>
</evidence>
<comment type="catalytic activity">
    <reaction evidence="1">
        <text>Hydrolysis of terminal non-reducing N-acetyl-D-hexosamine residues in N-acetyl-beta-D-hexosaminides.</text>
        <dbReference type="EC" id="3.2.1.52"/>
    </reaction>
</comment>
<dbReference type="GO" id="GO:0005975">
    <property type="term" value="P:carbohydrate metabolic process"/>
    <property type="evidence" value="ECO:0007669"/>
    <property type="project" value="InterPro"/>
</dbReference>
<accession>A0A6J6X0N9</accession>
<feature type="domain" description="Glycoside hydrolase family 20 catalytic" evidence="6">
    <location>
        <begin position="89"/>
        <end position="319"/>
    </location>
</feature>
<dbReference type="GO" id="GO:0030203">
    <property type="term" value="P:glycosaminoglycan metabolic process"/>
    <property type="evidence" value="ECO:0007669"/>
    <property type="project" value="TreeGrafter"/>
</dbReference>
<dbReference type="Gene3D" id="3.20.20.80">
    <property type="entry name" value="Glycosidases"/>
    <property type="match status" value="1"/>
</dbReference>
<dbReference type="Pfam" id="PF02838">
    <property type="entry name" value="Glyco_hydro_20b"/>
    <property type="match status" value="1"/>
</dbReference>
<evidence type="ECO:0000256" key="2">
    <source>
        <dbReference type="ARBA" id="ARBA00006285"/>
    </source>
</evidence>
<organism evidence="8">
    <name type="scientific">freshwater metagenome</name>
    <dbReference type="NCBI Taxonomy" id="449393"/>
    <lineage>
        <taxon>unclassified sequences</taxon>
        <taxon>metagenomes</taxon>
        <taxon>ecological metagenomes</taxon>
    </lineage>
</organism>
<evidence type="ECO:0000259" key="7">
    <source>
        <dbReference type="Pfam" id="PF02838"/>
    </source>
</evidence>
<dbReference type="InterPro" id="IPR025705">
    <property type="entry name" value="Beta_hexosaminidase_sua/sub"/>
</dbReference>
<comment type="similarity">
    <text evidence="2">Belongs to the glycosyl hydrolase 20 family.</text>
</comment>
<dbReference type="InterPro" id="IPR017853">
    <property type="entry name" value="GH"/>
</dbReference>
<dbReference type="InterPro" id="IPR015882">
    <property type="entry name" value="HEX_bac_N"/>
</dbReference>
<keyword evidence="5" id="KW-0326">Glycosidase</keyword>
<feature type="domain" description="Beta-hexosaminidase bacterial type N-terminal" evidence="7">
    <location>
        <begin position="29"/>
        <end position="83"/>
    </location>
</feature>
<name>A0A6J6X0N9_9ZZZZ</name>
<dbReference type="EMBL" id="CAFAAI010000032">
    <property type="protein sequence ID" value="CAB4789545.1"/>
    <property type="molecule type" value="Genomic_DNA"/>
</dbReference>
<dbReference type="PANTHER" id="PTHR22600">
    <property type="entry name" value="BETA-HEXOSAMINIDASE"/>
    <property type="match status" value="1"/>
</dbReference>
<dbReference type="PANTHER" id="PTHR22600:SF57">
    <property type="entry name" value="BETA-N-ACETYLHEXOSAMINIDASE"/>
    <property type="match status" value="1"/>
</dbReference>
<dbReference type="GO" id="GO:0004563">
    <property type="term" value="F:beta-N-acetylhexosaminidase activity"/>
    <property type="evidence" value="ECO:0007669"/>
    <property type="project" value="UniProtKB-EC"/>
</dbReference>
<keyword evidence="4" id="KW-0378">Hydrolase</keyword>
<dbReference type="Gene3D" id="3.30.379.10">
    <property type="entry name" value="Chitobiase/beta-hexosaminidase domain 2-like"/>
    <property type="match status" value="1"/>
</dbReference>
<reference evidence="8" key="1">
    <citation type="submission" date="2020-05" db="EMBL/GenBank/DDBJ databases">
        <authorList>
            <person name="Chiriac C."/>
            <person name="Salcher M."/>
            <person name="Ghai R."/>
            <person name="Kavagutti S V."/>
        </authorList>
    </citation>
    <scope>NUCLEOTIDE SEQUENCE</scope>
</reference>
<sequence length="559" mass="61726">MSADPSLALLCPQPRHLTRTGGAVLVDTISIRRDTSLPAQGYRLTVDVDGARIDAADAVGEHYARLTLSQLPSPTPAVVIEDWPDLAVRAVMLDVSRDRVPTMASLKALIERLASWKINQLQLYFEHTFAYAAHEDVWSTASPFTPDEVRELDTFCRDRHIELVANQNCLGHAERWLRLPRHQSMALSPDGFDMMGLRRGPTTLDPANPAAFEFVASLLAELVPCFTSNRVHIGMDEPWELTPERIDEYIAWMHKLCDLPVLRDREVLVWGDILAHHPALLKSLPDNVTVTEWGYEADHPFDARARALAAAGKPMWVCPGTSSWQTLLGRTTNMRANTISAATAAHDHGGTGMLMTDWGDWGHHQPAIISLPAYAFGAAMSWCAATNTDIDLAVATDPAAVALGDVYLATAAQRPNCSALVRHLYLPQARVRHITVDELDAARDRIEHGVDVLGDRVDHDANELRWACDTVRMALDDAQARLENAGTLASIPSDTREQLADQALDIGERHVSLWNQRSRPGGLAGSRRWFTRLRESYLAGGPVANWPFPEIDISSGESQ</sequence>
<evidence type="ECO:0000256" key="3">
    <source>
        <dbReference type="ARBA" id="ARBA00012663"/>
    </source>
</evidence>
<dbReference type="InterPro" id="IPR029018">
    <property type="entry name" value="Hex-like_dom2"/>
</dbReference>
<gene>
    <name evidence="8" type="ORF">UFOPK2992_00317</name>
</gene>
<proteinExistence type="inferred from homology"/>
<dbReference type="AlphaFoldDB" id="A0A6J6X0N9"/>
<dbReference type="SUPFAM" id="SSF55545">
    <property type="entry name" value="beta-N-acetylhexosaminidase-like domain"/>
    <property type="match status" value="1"/>
</dbReference>
<evidence type="ECO:0000256" key="1">
    <source>
        <dbReference type="ARBA" id="ARBA00001231"/>
    </source>
</evidence>
<dbReference type="InterPro" id="IPR015883">
    <property type="entry name" value="Glyco_hydro_20_cat"/>
</dbReference>
<dbReference type="Pfam" id="PF00728">
    <property type="entry name" value="Glyco_hydro_20"/>
    <property type="match status" value="1"/>
</dbReference>